<dbReference type="RefSeq" id="WP_205156680.1">
    <property type="nucleotide sequence ID" value="NZ_JAFEUM010000001.1"/>
</dbReference>
<dbReference type="SUPFAM" id="SSF55729">
    <property type="entry name" value="Acyl-CoA N-acyltransferases (Nat)"/>
    <property type="match status" value="1"/>
</dbReference>
<accession>A0ABS2HBR7</accession>
<dbReference type="EMBL" id="JAFEUM010000001">
    <property type="protein sequence ID" value="MBM7035043.1"/>
    <property type="molecule type" value="Genomic_DNA"/>
</dbReference>
<dbReference type="CDD" id="cd04301">
    <property type="entry name" value="NAT_SF"/>
    <property type="match status" value="1"/>
</dbReference>
<proteinExistence type="predicted"/>
<name>A0ABS2HBR7_9VIBR</name>
<dbReference type="Gene3D" id="3.40.630.30">
    <property type="match status" value="1"/>
</dbReference>
<evidence type="ECO:0000259" key="1">
    <source>
        <dbReference type="PROSITE" id="PS51186"/>
    </source>
</evidence>
<dbReference type="Proteomes" id="UP000809621">
    <property type="component" value="Unassembled WGS sequence"/>
</dbReference>
<sequence length="155" mass="17232">MITLSKLTQSDITPLKAVQLAPEQVKFAATAEEFLADTVDTTHLHVIKWQGDVVGFFKLDVAYAEYYEFCPSDGVGLRSFALDSRQQGKGIGTKSVVALISYLRSQYSHYRYVYLTVNCQNPAAISCYLNAGFEDTLELYHGGAAGPQHIMRKQL</sequence>
<dbReference type="Pfam" id="PF00583">
    <property type="entry name" value="Acetyltransf_1"/>
    <property type="match status" value="1"/>
</dbReference>
<gene>
    <name evidence="2" type="ORF">JQC93_01385</name>
</gene>
<reference evidence="2 3" key="1">
    <citation type="submission" date="2021-02" db="EMBL/GenBank/DDBJ databases">
        <authorList>
            <person name="Park J.-S."/>
        </authorList>
    </citation>
    <scope>NUCLEOTIDE SEQUENCE [LARGE SCALE GENOMIC DNA]</scope>
    <source>
        <strain evidence="2 3">188UL20-2</strain>
    </source>
</reference>
<keyword evidence="3" id="KW-1185">Reference proteome</keyword>
<feature type="domain" description="N-acetyltransferase" evidence="1">
    <location>
        <begin position="2"/>
        <end position="155"/>
    </location>
</feature>
<organism evidence="2 3">
    <name type="scientific">Vibrio ulleungensis</name>
    <dbReference type="NCBI Taxonomy" id="2807619"/>
    <lineage>
        <taxon>Bacteria</taxon>
        <taxon>Pseudomonadati</taxon>
        <taxon>Pseudomonadota</taxon>
        <taxon>Gammaproteobacteria</taxon>
        <taxon>Vibrionales</taxon>
        <taxon>Vibrionaceae</taxon>
        <taxon>Vibrio</taxon>
    </lineage>
</organism>
<dbReference type="InterPro" id="IPR016181">
    <property type="entry name" value="Acyl_CoA_acyltransferase"/>
</dbReference>
<protein>
    <submittedName>
        <fullName evidence="2">GNAT family N-acetyltransferase</fullName>
    </submittedName>
</protein>
<dbReference type="InterPro" id="IPR000182">
    <property type="entry name" value="GNAT_dom"/>
</dbReference>
<evidence type="ECO:0000313" key="2">
    <source>
        <dbReference type="EMBL" id="MBM7035043.1"/>
    </source>
</evidence>
<comment type="caution">
    <text evidence="2">The sequence shown here is derived from an EMBL/GenBank/DDBJ whole genome shotgun (WGS) entry which is preliminary data.</text>
</comment>
<dbReference type="PROSITE" id="PS51186">
    <property type="entry name" value="GNAT"/>
    <property type="match status" value="1"/>
</dbReference>
<evidence type="ECO:0000313" key="3">
    <source>
        <dbReference type="Proteomes" id="UP000809621"/>
    </source>
</evidence>